<name>A0A835R9X5_VANPL</name>
<gene>
    <name evidence="1" type="ORF">HPP92_007307</name>
</gene>
<organism evidence="1 2">
    <name type="scientific">Vanilla planifolia</name>
    <name type="common">Vanilla</name>
    <dbReference type="NCBI Taxonomy" id="51239"/>
    <lineage>
        <taxon>Eukaryota</taxon>
        <taxon>Viridiplantae</taxon>
        <taxon>Streptophyta</taxon>
        <taxon>Embryophyta</taxon>
        <taxon>Tracheophyta</taxon>
        <taxon>Spermatophyta</taxon>
        <taxon>Magnoliopsida</taxon>
        <taxon>Liliopsida</taxon>
        <taxon>Asparagales</taxon>
        <taxon>Orchidaceae</taxon>
        <taxon>Vanilloideae</taxon>
        <taxon>Vanilleae</taxon>
        <taxon>Vanilla</taxon>
    </lineage>
</organism>
<keyword evidence="2" id="KW-1185">Reference proteome</keyword>
<sequence length="103" mass="11707">MWFCINGNFDQINCECRVLPSNIHTLDCSSTIWGTSKSRGPCPNLFVRTFRIGYQISRIGKEQEQFFSVVYVANATEENVGRKLLSACLLVKDFDIMLGNVHL</sequence>
<dbReference type="AlphaFoldDB" id="A0A835R9X5"/>
<dbReference type="Proteomes" id="UP000636800">
    <property type="component" value="Chromosome 3"/>
</dbReference>
<protein>
    <submittedName>
        <fullName evidence="1">Uncharacterized protein</fullName>
    </submittedName>
</protein>
<dbReference type="EMBL" id="JADCNL010000003">
    <property type="protein sequence ID" value="KAG0488496.1"/>
    <property type="molecule type" value="Genomic_DNA"/>
</dbReference>
<proteinExistence type="predicted"/>
<comment type="caution">
    <text evidence="1">The sequence shown here is derived from an EMBL/GenBank/DDBJ whole genome shotgun (WGS) entry which is preliminary data.</text>
</comment>
<accession>A0A835R9X5</accession>
<dbReference type="OrthoDB" id="5835829at2759"/>
<evidence type="ECO:0000313" key="1">
    <source>
        <dbReference type="EMBL" id="KAG0488496.1"/>
    </source>
</evidence>
<evidence type="ECO:0000313" key="2">
    <source>
        <dbReference type="Proteomes" id="UP000636800"/>
    </source>
</evidence>
<reference evidence="1 2" key="1">
    <citation type="journal article" date="2020" name="Nat. Food">
        <title>A phased Vanilla planifolia genome enables genetic improvement of flavour and production.</title>
        <authorList>
            <person name="Hasing T."/>
            <person name="Tang H."/>
            <person name="Brym M."/>
            <person name="Khazi F."/>
            <person name="Huang T."/>
            <person name="Chambers A.H."/>
        </authorList>
    </citation>
    <scope>NUCLEOTIDE SEQUENCE [LARGE SCALE GENOMIC DNA]</scope>
    <source>
        <tissue evidence="1">Leaf</tissue>
    </source>
</reference>